<dbReference type="GO" id="GO:0071978">
    <property type="term" value="P:bacterial-type flagellum-dependent swarming motility"/>
    <property type="evidence" value="ECO:0007669"/>
    <property type="project" value="TreeGrafter"/>
</dbReference>
<dbReference type="InterPro" id="IPR001444">
    <property type="entry name" value="Flag_bb_rod_N"/>
</dbReference>
<feature type="domain" description="Flagellar hook protein FlgE/F/G-like D1" evidence="8">
    <location>
        <begin position="83"/>
        <end position="152"/>
    </location>
</feature>
<dbReference type="SUPFAM" id="SSF117143">
    <property type="entry name" value="Flagellar hook protein flgE"/>
    <property type="match status" value="1"/>
</dbReference>
<dbReference type="GO" id="GO:0009424">
    <property type="term" value="C:bacterial-type flagellum hook"/>
    <property type="evidence" value="ECO:0007669"/>
    <property type="project" value="TreeGrafter"/>
</dbReference>
<proteinExistence type="inferred from homology"/>
<keyword evidence="4" id="KW-0975">Bacterial flagellum</keyword>
<sequence length="445" mass="45578">MTFSTSLSGLNAASADLDVTSNNIANVATTGFKGSRAEFADVFAASALGTTSNAIGSGVQLAAVSQQFGQGNLNFTENTLDMAVTGEGFFVLRPNTTSSDLAYTRAGAFQVDQNGLVANSAGQILQVFPVDPLSGIVATTSLTGTVPLTVPNTVGSPQASTVLDININLPAGLSPAIDPGAVGGIDAEFNAALATVPISTVAPSSANFNNSTSATVFDSQGNSHILTMYYVMTNELSNTWEVRSTLDGFPMQIGGALSPATLDFDPSGVLDLVNSTGAGGLDFDPFVLTNGAAALDITIDFTNQGNTVTQEAQGNFSVQFLSQDGFSTGRLAGLEVDDEGLVRASFTNGQTTALGKIALARFDNAQGLRQTGSTAWVETVESGPVIGGEAGTGNFGLLQSGALETSNVDLTAELVNLITAQRNFQANSKAIETANAITQTIININ</sequence>
<evidence type="ECO:0000256" key="1">
    <source>
        <dbReference type="ARBA" id="ARBA00004117"/>
    </source>
</evidence>
<feature type="domain" description="Flagellar basal body rod protein N-terminal" evidence="5">
    <location>
        <begin position="5"/>
        <end position="33"/>
    </location>
</feature>
<evidence type="ECO:0000256" key="4">
    <source>
        <dbReference type="ARBA" id="ARBA00023143"/>
    </source>
</evidence>
<dbReference type="NCBIfam" id="TIGR03506">
    <property type="entry name" value="FlgEFG_subfam"/>
    <property type="match status" value="1"/>
</dbReference>
<organism evidence="9">
    <name type="scientific">hydrothermal vent metagenome</name>
    <dbReference type="NCBI Taxonomy" id="652676"/>
    <lineage>
        <taxon>unclassified sequences</taxon>
        <taxon>metagenomes</taxon>
        <taxon>ecological metagenomes</taxon>
    </lineage>
</organism>
<keyword evidence="9" id="KW-0966">Cell projection</keyword>
<protein>
    <recommendedName>
        <fullName evidence="3">Flagellar hook protein FlgE</fullName>
    </recommendedName>
</protein>
<evidence type="ECO:0000259" key="7">
    <source>
        <dbReference type="Pfam" id="PF07559"/>
    </source>
</evidence>
<gene>
    <name evidence="9" type="ORF">MNBD_GAMMA10-2413</name>
</gene>
<evidence type="ECO:0000259" key="5">
    <source>
        <dbReference type="Pfam" id="PF00460"/>
    </source>
</evidence>
<dbReference type="Pfam" id="PF00460">
    <property type="entry name" value="Flg_bb_rod"/>
    <property type="match status" value="1"/>
</dbReference>
<dbReference type="NCBIfam" id="NF004238">
    <property type="entry name" value="PRK05682.1-1"/>
    <property type="match status" value="1"/>
</dbReference>
<comment type="similarity">
    <text evidence="2">Belongs to the flagella basal body rod proteins family.</text>
</comment>
<keyword evidence="9" id="KW-0282">Flagellum</keyword>
<dbReference type="Pfam" id="PF06429">
    <property type="entry name" value="Flg_bbr_C"/>
    <property type="match status" value="1"/>
</dbReference>
<dbReference type="Pfam" id="PF07559">
    <property type="entry name" value="FlgE_D2"/>
    <property type="match status" value="1"/>
</dbReference>
<dbReference type="InterPro" id="IPR019776">
    <property type="entry name" value="Flagellar_basal_body_rod_CS"/>
</dbReference>
<dbReference type="Gene3D" id="2.60.98.20">
    <property type="entry name" value="Flagellar hook protein FlgE"/>
    <property type="match status" value="1"/>
</dbReference>
<evidence type="ECO:0000256" key="2">
    <source>
        <dbReference type="ARBA" id="ARBA00009677"/>
    </source>
</evidence>
<dbReference type="InterPro" id="IPR011491">
    <property type="entry name" value="FlgE_D2"/>
</dbReference>
<dbReference type="GO" id="GO:0005829">
    <property type="term" value="C:cytosol"/>
    <property type="evidence" value="ECO:0007669"/>
    <property type="project" value="TreeGrafter"/>
</dbReference>
<comment type="subcellular location">
    <subcellularLocation>
        <location evidence="1">Bacterial flagellum basal body</location>
    </subcellularLocation>
</comment>
<evidence type="ECO:0000259" key="8">
    <source>
        <dbReference type="Pfam" id="PF22692"/>
    </source>
</evidence>
<name>A0A3B0XLR3_9ZZZZ</name>
<dbReference type="PANTHER" id="PTHR30435:SF1">
    <property type="entry name" value="FLAGELLAR HOOK PROTEIN FLGE"/>
    <property type="match status" value="1"/>
</dbReference>
<dbReference type="EMBL" id="UOFJ01000164">
    <property type="protein sequence ID" value="VAW65073.1"/>
    <property type="molecule type" value="Genomic_DNA"/>
</dbReference>
<dbReference type="InterPro" id="IPR037058">
    <property type="entry name" value="Falgellar_hook_FlgE_sf"/>
</dbReference>
<reference evidence="9" key="1">
    <citation type="submission" date="2018-06" db="EMBL/GenBank/DDBJ databases">
        <authorList>
            <person name="Zhirakovskaya E."/>
        </authorList>
    </citation>
    <scope>NUCLEOTIDE SEQUENCE</scope>
</reference>
<evidence type="ECO:0000313" key="9">
    <source>
        <dbReference type="EMBL" id="VAW65073.1"/>
    </source>
</evidence>
<dbReference type="Pfam" id="PF22692">
    <property type="entry name" value="LlgE_F_G_D1"/>
    <property type="match status" value="1"/>
</dbReference>
<evidence type="ECO:0000259" key="6">
    <source>
        <dbReference type="Pfam" id="PF06429"/>
    </source>
</evidence>
<dbReference type="PANTHER" id="PTHR30435">
    <property type="entry name" value="FLAGELLAR PROTEIN"/>
    <property type="match status" value="1"/>
</dbReference>
<accession>A0A3B0XLR3</accession>
<dbReference type="AlphaFoldDB" id="A0A3B0XLR3"/>
<dbReference type="InterPro" id="IPR037925">
    <property type="entry name" value="FlgE/F/G-like"/>
</dbReference>
<dbReference type="InterPro" id="IPR010930">
    <property type="entry name" value="Flg_bb/hook_C_dom"/>
</dbReference>
<feature type="domain" description="Flagellar hook protein FlgE D2" evidence="7">
    <location>
        <begin position="194"/>
        <end position="326"/>
    </location>
</feature>
<feature type="domain" description="Flagellar basal-body/hook protein C-terminal" evidence="6">
    <location>
        <begin position="399"/>
        <end position="444"/>
    </location>
</feature>
<keyword evidence="9" id="KW-0969">Cilium</keyword>
<evidence type="ECO:0000256" key="3">
    <source>
        <dbReference type="ARBA" id="ARBA00019015"/>
    </source>
</evidence>
<dbReference type="InterPro" id="IPR020013">
    <property type="entry name" value="Flagellar_FlgE/F/G"/>
</dbReference>
<dbReference type="GO" id="GO:0009425">
    <property type="term" value="C:bacterial-type flagellum basal body"/>
    <property type="evidence" value="ECO:0007669"/>
    <property type="project" value="UniProtKB-SubCell"/>
</dbReference>
<dbReference type="PROSITE" id="PS00588">
    <property type="entry name" value="FLAGELLA_BB_ROD"/>
    <property type="match status" value="1"/>
</dbReference>
<dbReference type="InterPro" id="IPR053967">
    <property type="entry name" value="LlgE_F_G-like_D1"/>
</dbReference>